<accession>A0A6A5BJR2</accession>
<organism evidence="5 6">
    <name type="scientific">Naegleria fowleri</name>
    <name type="common">Brain eating amoeba</name>
    <dbReference type="NCBI Taxonomy" id="5763"/>
    <lineage>
        <taxon>Eukaryota</taxon>
        <taxon>Discoba</taxon>
        <taxon>Heterolobosea</taxon>
        <taxon>Tetramitia</taxon>
        <taxon>Eutetramitia</taxon>
        <taxon>Vahlkampfiidae</taxon>
        <taxon>Naegleria</taxon>
    </lineage>
</organism>
<dbReference type="Pfam" id="PF12717">
    <property type="entry name" value="Cnd1"/>
    <property type="match status" value="1"/>
</dbReference>
<dbReference type="VEuPathDB" id="AmoebaDB:NfTy_090360"/>
<keyword evidence="6" id="KW-1185">Reference proteome</keyword>
<name>A0A6A5BJR2_NAEFO</name>
<feature type="compositionally biased region" description="Polar residues" evidence="1">
    <location>
        <begin position="28"/>
        <end position="46"/>
    </location>
</feature>
<dbReference type="OMA" id="AFQGPWA"/>
<sequence length="946" mass="109160">MSNEADDIFAEMMREEKEKLRMAAALYNQKSSKPSSGGSLQTTNTASSSFSSSNQKPHATTMVSNKTSSTQQTFVSSEIESLLQQPPQQILQNLQRDINCLSSSEKGKRVGSLKKLKTLFDVMEQRKDQLPIVDYMKFFFSHIYQPLIKLFGNEAEYCRETSVKLILMFSNYITVNEMEEALPFLIPILEERMRGPKEKFAEESEEVRHSLVKLMKAIIEKCTTKLEDPDYLQKIVYFLEKAFEDFHGVKAEASRCVISLCQCIRESMTKLFSGTLIKHIIPYLRHQRYSVRSDVLDAIKYLAACGSAEILEDLHAPLKELCLDRSNVVRQKVLDVVVDWALNLRDKYSFQHNFAYYLLLLSSDEISSIAKSAFDYLMEMGRQYERDYEDEVNEIRMYDENENTPMKSVIYQNQEQLPPLPSVLTQRPLLGARLLAGKKHLSKIITYLLEDFEDWSMPRRICAAKSMQICIVLAERNITQHLDKILLILFNSCGDEEKDLREESQRCVSLIGYFVEPETYLNIVYNNSRPEYAASPKFLSTVLRCLSLMLQHGDATLVNHSLPGILNRMSAQHLLYNDEANVKVNVLNVIYSCLENGSVQNLETGFEIFLIILKICSQPNTIEQVSKSGLEVLQKEATILQLHSTEELYALYFERALGNLTQDVNSWDKLSPHFYSFEALLKNAPKSTVQYLDKVLKIFSMYLTPDRDPVMILRLLSVLNSILYSCGTEISQNHLQLILSRFIYPNSKWRSGRVYVDVRKAAISCFSCILRQKLCTDSECIQSFASESQFDNLMSCMDDDFDPSLRQLCVKIMMDYLDYCYQYLSDKQWDNLCTELRNRMEDENDMVRIFTTASIAHLLLYLPAHLVDQATAMFFCLSTHMDDPNVEIRKACYQAFKTIIENYKKNQHLNYIKDRLDVITKQLTSFMNAAIHIRSDYDIPYATLLN</sequence>
<evidence type="ECO:0000259" key="2">
    <source>
        <dbReference type="Pfam" id="PF12717"/>
    </source>
</evidence>
<dbReference type="InterPro" id="IPR011989">
    <property type="entry name" value="ARM-like"/>
</dbReference>
<comment type="caution">
    <text evidence="5">The sequence shown here is derived from an EMBL/GenBank/DDBJ whole genome shotgun (WGS) entry which is preliminary data.</text>
</comment>
<dbReference type="EMBL" id="VFQX01000052">
    <property type="protein sequence ID" value="KAF0974348.1"/>
    <property type="molecule type" value="Genomic_DNA"/>
</dbReference>
<dbReference type="InterPro" id="IPR052623">
    <property type="entry name" value="DAAF5"/>
</dbReference>
<dbReference type="InterPro" id="IPR016024">
    <property type="entry name" value="ARM-type_fold"/>
</dbReference>
<protein>
    <submittedName>
        <fullName evidence="5">Uncharacterized protein</fullName>
    </submittedName>
</protein>
<evidence type="ECO:0000259" key="4">
    <source>
        <dbReference type="Pfam" id="PF25757"/>
    </source>
</evidence>
<feature type="domain" description="Dynein axonemal assembly factor 5 HEAT-repeat" evidence="3">
    <location>
        <begin position="424"/>
        <end position="617"/>
    </location>
</feature>
<dbReference type="PANTHER" id="PTHR16216">
    <property type="entry name" value="DYNEIN ASSEMBLY FACTOR 5, AXONEMAL"/>
    <property type="match status" value="1"/>
</dbReference>
<feature type="domain" description="Condensin complex subunit 1 C-terminal" evidence="2">
    <location>
        <begin position="826"/>
        <end position="926"/>
    </location>
</feature>
<dbReference type="GeneID" id="68113598"/>
<dbReference type="RefSeq" id="XP_044559061.1">
    <property type="nucleotide sequence ID" value="XM_044710009.1"/>
</dbReference>
<dbReference type="InterPro" id="IPR032682">
    <property type="entry name" value="Cnd1_C"/>
</dbReference>
<dbReference type="InterPro" id="IPR056497">
    <property type="entry name" value="HEAT_DAAF5"/>
</dbReference>
<evidence type="ECO:0000259" key="3">
    <source>
        <dbReference type="Pfam" id="PF24573"/>
    </source>
</evidence>
<feature type="domain" description="Dynein axonemal assembly factor 5 TPR repeats" evidence="4">
    <location>
        <begin position="100"/>
        <end position="392"/>
    </location>
</feature>
<evidence type="ECO:0000256" key="1">
    <source>
        <dbReference type="SAM" id="MobiDB-lite"/>
    </source>
</evidence>
<dbReference type="OrthoDB" id="413572at2759"/>
<reference evidence="5 6" key="1">
    <citation type="journal article" date="2019" name="Sci. Rep.">
        <title>Nanopore sequencing improves the draft genome of the human pathogenic amoeba Naegleria fowleri.</title>
        <authorList>
            <person name="Liechti N."/>
            <person name="Schurch N."/>
            <person name="Bruggmann R."/>
            <person name="Wittwer M."/>
        </authorList>
    </citation>
    <scope>NUCLEOTIDE SEQUENCE [LARGE SCALE GENOMIC DNA]</scope>
    <source>
        <strain evidence="5 6">ATCC 30894</strain>
    </source>
</reference>
<feature type="compositionally biased region" description="Polar residues" evidence="1">
    <location>
        <begin position="54"/>
        <end position="67"/>
    </location>
</feature>
<proteinExistence type="predicted"/>
<dbReference type="Gene3D" id="1.25.10.10">
    <property type="entry name" value="Leucine-rich Repeat Variant"/>
    <property type="match status" value="3"/>
</dbReference>
<dbReference type="AlphaFoldDB" id="A0A6A5BJR2"/>
<dbReference type="VEuPathDB" id="AmoebaDB:FDP41_006380"/>
<dbReference type="VEuPathDB" id="AmoebaDB:NF0089580"/>
<dbReference type="Proteomes" id="UP000444721">
    <property type="component" value="Unassembled WGS sequence"/>
</dbReference>
<gene>
    <name evidence="5" type="ORF">FDP41_006380</name>
</gene>
<dbReference type="SUPFAM" id="SSF48371">
    <property type="entry name" value="ARM repeat"/>
    <property type="match status" value="1"/>
</dbReference>
<evidence type="ECO:0000313" key="5">
    <source>
        <dbReference type="EMBL" id="KAF0974348.1"/>
    </source>
</evidence>
<dbReference type="Pfam" id="PF24573">
    <property type="entry name" value="HEAT_DAAF5"/>
    <property type="match status" value="1"/>
</dbReference>
<dbReference type="Pfam" id="PF25757">
    <property type="entry name" value="TPR_DNAAF5"/>
    <property type="match status" value="1"/>
</dbReference>
<dbReference type="InterPro" id="IPR057978">
    <property type="entry name" value="TPR_DAAF5"/>
</dbReference>
<evidence type="ECO:0000313" key="6">
    <source>
        <dbReference type="Proteomes" id="UP000444721"/>
    </source>
</evidence>
<dbReference type="PANTHER" id="PTHR16216:SF2">
    <property type="entry name" value="DYNEIN AXONEMAL ASSEMBLY FACTOR 5"/>
    <property type="match status" value="1"/>
</dbReference>
<feature type="region of interest" description="Disordered" evidence="1">
    <location>
        <begin position="25"/>
        <end position="67"/>
    </location>
</feature>